<dbReference type="Pfam" id="PF00903">
    <property type="entry name" value="Glyoxalase"/>
    <property type="match status" value="1"/>
</dbReference>
<feature type="domain" description="VOC" evidence="1">
    <location>
        <begin position="6"/>
        <end position="139"/>
    </location>
</feature>
<evidence type="ECO:0000313" key="2">
    <source>
        <dbReference type="EMBL" id="MCP2311893.1"/>
    </source>
</evidence>
<dbReference type="InterPro" id="IPR029068">
    <property type="entry name" value="Glyas_Bleomycin-R_OHBP_Dase"/>
</dbReference>
<dbReference type="SUPFAM" id="SSF54593">
    <property type="entry name" value="Glyoxalase/Bleomycin resistance protein/Dihydroxybiphenyl dioxygenase"/>
    <property type="match status" value="1"/>
</dbReference>
<protein>
    <submittedName>
        <fullName evidence="2">Enzyme related to lactoylglutathione lyase</fullName>
    </submittedName>
</protein>
<dbReference type="PROSITE" id="PS51819">
    <property type="entry name" value="VOC"/>
    <property type="match status" value="1"/>
</dbReference>
<keyword evidence="2" id="KW-0456">Lyase</keyword>
<proteinExistence type="predicted"/>
<dbReference type="EMBL" id="JAMZDX010000004">
    <property type="protein sequence ID" value="MCP2311893.1"/>
    <property type="molecule type" value="Genomic_DNA"/>
</dbReference>
<evidence type="ECO:0000259" key="1">
    <source>
        <dbReference type="PROSITE" id="PS51819"/>
    </source>
</evidence>
<dbReference type="Gene3D" id="3.10.180.10">
    <property type="entry name" value="2,3-Dihydroxybiphenyl 1,2-Dioxygenase, domain 1"/>
    <property type="match status" value="1"/>
</dbReference>
<dbReference type="InterPro" id="IPR004360">
    <property type="entry name" value="Glyas_Fos-R_dOase_dom"/>
</dbReference>
<sequence length="139" mass="14750">MTAAMDALHPRLLVSRFAACFDFYAAVLPEIVGATLVKGTAAGPYANWDVDDQAVLVLFDRAAMAATIGTTDLPSLAPAAQDTAMFVCRVQDVDAAHALCLRHGATPVTAPTDRPDWGPGLRTAHLRDPEGTLVELQSY</sequence>
<dbReference type="InterPro" id="IPR037523">
    <property type="entry name" value="VOC_core"/>
</dbReference>
<evidence type="ECO:0000313" key="3">
    <source>
        <dbReference type="Proteomes" id="UP001206483"/>
    </source>
</evidence>
<dbReference type="GO" id="GO:0016829">
    <property type="term" value="F:lyase activity"/>
    <property type="evidence" value="ECO:0007669"/>
    <property type="project" value="UniProtKB-KW"/>
</dbReference>
<name>A0ABT1J418_9ACTN</name>
<comment type="caution">
    <text evidence="2">The sequence shown here is derived from an EMBL/GenBank/DDBJ whole genome shotgun (WGS) entry which is preliminary data.</text>
</comment>
<keyword evidence="3" id="KW-1185">Reference proteome</keyword>
<gene>
    <name evidence="2" type="ORF">FHR36_005056</name>
</gene>
<reference evidence="2 3" key="1">
    <citation type="submission" date="2022-06" db="EMBL/GenBank/DDBJ databases">
        <title>Sequencing the genomes of 1000 actinobacteria strains.</title>
        <authorList>
            <person name="Klenk H.-P."/>
        </authorList>
    </citation>
    <scope>NUCLEOTIDE SEQUENCE [LARGE SCALE GENOMIC DNA]</scope>
    <source>
        <strain evidence="2 3">DSM 41656</strain>
    </source>
</reference>
<organism evidence="2 3">
    <name type="scientific">Kitasatospora paracochleata</name>
    <dbReference type="NCBI Taxonomy" id="58354"/>
    <lineage>
        <taxon>Bacteria</taxon>
        <taxon>Bacillati</taxon>
        <taxon>Actinomycetota</taxon>
        <taxon>Actinomycetes</taxon>
        <taxon>Kitasatosporales</taxon>
        <taxon>Streptomycetaceae</taxon>
        <taxon>Kitasatospora</taxon>
    </lineage>
</organism>
<dbReference type="Proteomes" id="UP001206483">
    <property type="component" value="Unassembled WGS sequence"/>
</dbReference>
<accession>A0ABT1J418</accession>